<evidence type="ECO:0000256" key="1">
    <source>
        <dbReference type="SAM" id="MobiDB-lite"/>
    </source>
</evidence>
<feature type="region of interest" description="Disordered" evidence="1">
    <location>
        <begin position="52"/>
        <end position="228"/>
    </location>
</feature>
<evidence type="ECO:0000313" key="7">
    <source>
        <dbReference type="Proteomes" id="UP001152300"/>
    </source>
</evidence>
<evidence type="ECO:0000259" key="2">
    <source>
        <dbReference type="Pfam" id="PF24586"/>
    </source>
</evidence>
<evidence type="ECO:0000259" key="4">
    <source>
        <dbReference type="Pfam" id="PF24588"/>
    </source>
</evidence>
<feature type="domain" description="DUF7614" evidence="5">
    <location>
        <begin position="929"/>
        <end position="1051"/>
    </location>
</feature>
<proteinExistence type="predicted"/>
<keyword evidence="7" id="KW-1185">Reference proteome</keyword>
<feature type="compositionally biased region" description="Basic residues" evidence="1">
    <location>
        <begin position="85"/>
        <end position="99"/>
    </location>
</feature>
<evidence type="ECO:0000259" key="3">
    <source>
        <dbReference type="Pfam" id="PF24587"/>
    </source>
</evidence>
<accession>A0A9X0DQ62</accession>
<dbReference type="AlphaFoldDB" id="A0A9X0DQ62"/>
<dbReference type="EMBL" id="JAPEIS010000001">
    <property type="protein sequence ID" value="KAJ8070455.1"/>
    <property type="molecule type" value="Genomic_DNA"/>
</dbReference>
<feature type="compositionally biased region" description="Polar residues" evidence="1">
    <location>
        <begin position="305"/>
        <end position="318"/>
    </location>
</feature>
<feature type="domain" description="DUF7612" evidence="3">
    <location>
        <begin position="642"/>
        <end position="771"/>
    </location>
</feature>
<comment type="caution">
    <text evidence="6">The sequence shown here is derived from an EMBL/GenBank/DDBJ whole genome shotgun (WGS) entry which is preliminary data.</text>
</comment>
<dbReference type="Pfam" id="PF24586">
    <property type="entry name" value="DUF7611"/>
    <property type="match status" value="1"/>
</dbReference>
<dbReference type="InterPro" id="IPR056032">
    <property type="entry name" value="DUF7613"/>
</dbReference>
<dbReference type="Proteomes" id="UP001152300">
    <property type="component" value="Unassembled WGS sequence"/>
</dbReference>
<dbReference type="InterPro" id="IPR056033">
    <property type="entry name" value="DUF7614"/>
</dbReference>
<feature type="compositionally biased region" description="Polar residues" evidence="1">
    <location>
        <begin position="204"/>
        <end position="217"/>
    </location>
</feature>
<organism evidence="6 7">
    <name type="scientific">Sclerotinia nivalis</name>
    <dbReference type="NCBI Taxonomy" id="352851"/>
    <lineage>
        <taxon>Eukaryota</taxon>
        <taxon>Fungi</taxon>
        <taxon>Dikarya</taxon>
        <taxon>Ascomycota</taxon>
        <taxon>Pezizomycotina</taxon>
        <taxon>Leotiomycetes</taxon>
        <taxon>Helotiales</taxon>
        <taxon>Sclerotiniaceae</taxon>
        <taxon>Sclerotinia</taxon>
    </lineage>
</organism>
<feature type="compositionally biased region" description="Polar residues" evidence="1">
    <location>
        <begin position="271"/>
        <end position="295"/>
    </location>
</feature>
<name>A0A9X0DQ62_9HELO</name>
<dbReference type="OrthoDB" id="4356615at2759"/>
<dbReference type="Pfam" id="PF24587">
    <property type="entry name" value="DUF7612"/>
    <property type="match status" value="1"/>
</dbReference>
<feature type="domain" description="DUF7613" evidence="4">
    <location>
        <begin position="776"/>
        <end position="923"/>
    </location>
</feature>
<feature type="region of interest" description="Disordered" evidence="1">
    <location>
        <begin position="271"/>
        <end position="330"/>
    </location>
</feature>
<dbReference type="Pfam" id="PF24588">
    <property type="entry name" value="DUF7613"/>
    <property type="match status" value="1"/>
</dbReference>
<evidence type="ECO:0000313" key="6">
    <source>
        <dbReference type="EMBL" id="KAJ8070455.1"/>
    </source>
</evidence>
<sequence length="1100" mass="121831">METTDRKELEHKQLKGRLMGKLFGKEKKPSSAEEVSDFLHGPIDKLYTASSTAASNIPPRPPVLGRIDTSTARRWPTAAEVNNARRNRSASPKRSRKGLAVRFTEAQPEVIGEGGDECASPTAEIAEALRSRAATIPQQKQNRRLGPPAYGSQAPADKLGDPDMFRPGPLRRMQTGFSTIADDDSVSDKEPAQPYRNQRDEASYNGNARTGSRSSFNGKAEAAMRASEGKALVRAVSGHFSERDLALAALTANENSPPEEAIQLNTMKNTQLASSPGLPTNSFGRPDTPSDSGKSNPPVAEESPLSLSRTSTTNTASAFGSPPPQSRAPTFNLKDAAMAVGDDALNDFARRTSHLFALFRLSAESLKPLTSCSLEELVRGGLWWFLKGRSELESSIRDRSTTPEAKQSNAISRQQAYTNLAKAYWLMEKIAPKCPEMTNQRNADTPHNIIDALESRQAILSGLKKLTMSMKRNNILPPLGEDAPLLQGNDSQIWTRDEGDRSLLSLQRPNTTLTLSGALPLSDSGTSFTYGRHFVDVYLLEEAASQHYRCPCVLSIVRANHEEDLSFVITNQNGALKLIIQHDKTRGPTWNDVSWVQKNNSLNIKLPRGFELQVNCTQQDFRSLRGSYDFQNSVRQSLARLEDEDTVFEMAIKAFQCFGQEKQAHSFPAEAVPNCEVRLFEKSIVEKAATGPRKKHRGFRLAVMTGKMTKNLRGIDQDISPTIPTQFSLLRGDNGYPALLLKIDGGNSRSSMVFTFEDADQRARLHALLTGGVIGREETVYGEAPIRSFVIEEPGGLAPRLRGLEWQSVRIINEDAIDIQNTKTVLSEHLRVIMDFKTGTITDRFNIGPGELKLRLDLHSTNELKILRQPQHDMTIMATQAQTANQPPKEFAEVLGTIARAETTRTYVFPSLRELHLFQAALTGFIVVFDGRASSFSISRRRMVVPIYKKWDAAITRLQLVQKEKIIQLLAFFENFSHGDCMGFTLKSTDTFESSTKSGKFSLRIVDAKFSMPKPRGEGQAALDSGFVNLDMPDYPGEHDDITIIFDTEAGMCDVLFPLNLPTPQPEPGFPASWYNCCLSSPIYRRQKNALLFKISLIAC</sequence>
<protein>
    <submittedName>
        <fullName evidence="6">Uncharacterized protein</fullName>
    </submittedName>
</protein>
<gene>
    <name evidence="6" type="ORF">OCU04_000829</name>
</gene>
<evidence type="ECO:0000259" key="5">
    <source>
        <dbReference type="Pfam" id="PF24589"/>
    </source>
</evidence>
<dbReference type="InterPro" id="IPR056030">
    <property type="entry name" value="DUF7611"/>
</dbReference>
<dbReference type="Pfam" id="PF24589">
    <property type="entry name" value="DUF7614"/>
    <property type="match status" value="1"/>
</dbReference>
<feature type="domain" description="DUF7611" evidence="2">
    <location>
        <begin position="487"/>
        <end position="638"/>
    </location>
</feature>
<dbReference type="InterPro" id="IPR056031">
    <property type="entry name" value="DUF7612"/>
</dbReference>
<reference evidence="6" key="1">
    <citation type="submission" date="2022-11" db="EMBL/GenBank/DDBJ databases">
        <title>Genome Resource of Sclerotinia nivalis Strain SnTB1, a Plant Pathogen Isolated from American Ginseng.</title>
        <authorList>
            <person name="Fan S."/>
        </authorList>
    </citation>
    <scope>NUCLEOTIDE SEQUENCE</scope>
    <source>
        <strain evidence="6">SnTB1</strain>
    </source>
</reference>
<feature type="compositionally biased region" description="Basic and acidic residues" evidence="1">
    <location>
        <begin position="186"/>
        <end position="202"/>
    </location>
</feature>